<keyword evidence="4" id="KW-0799">Topoisomerase</keyword>
<dbReference type="InterPro" id="IPR049331">
    <property type="entry name" value="Top1B_N_bact"/>
</dbReference>
<dbReference type="EC" id="5.6.2.1" evidence="3"/>
<name>B4R815_PHEZH</name>
<dbReference type="SUPFAM" id="SSF56349">
    <property type="entry name" value="DNA breaking-rejoining enzymes"/>
    <property type="match status" value="1"/>
</dbReference>
<keyword evidence="5" id="KW-0238">DNA-binding</keyword>
<evidence type="ECO:0000259" key="7">
    <source>
        <dbReference type="Pfam" id="PF01028"/>
    </source>
</evidence>
<dbReference type="AlphaFoldDB" id="B4R815"/>
<dbReference type="InterPro" id="IPR001631">
    <property type="entry name" value="TopoI"/>
</dbReference>
<dbReference type="GO" id="GO:0003917">
    <property type="term" value="F:DNA topoisomerase type I (single strand cut, ATP-independent) activity"/>
    <property type="evidence" value="ECO:0007669"/>
    <property type="project" value="UniProtKB-EC"/>
</dbReference>
<dbReference type="KEGG" id="pzu:PHZ_c1134"/>
<evidence type="ECO:0000256" key="2">
    <source>
        <dbReference type="ARBA" id="ARBA00006645"/>
    </source>
</evidence>
<accession>B4R815</accession>
<dbReference type="InterPro" id="IPR014711">
    <property type="entry name" value="TopoI_cat_a-hlx-sub_euk"/>
</dbReference>
<organism evidence="9 10">
    <name type="scientific">Phenylobacterium zucineum (strain HLK1)</name>
    <dbReference type="NCBI Taxonomy" id="450851"/>
    <lineage>
        <taxon>Bacteria</taxon>
        <taxon>Pseudomonadati</taxon>
        <taxon>Pseudomonadota</taxon>
        <taxon>Alphaproteobacteria</taxon>
        <taxon>Caulobacterales</taxon>
        <taxon>Caulobacteraceae</taxon>
        <taxon>Phenylobacterium</taxon>
    </lineage>
</organism>
<dbReference type="InterPro" id="IPR035447">
    <property type="entry name" value="DNA_topo_I_N_sf"/>
</dbReference>
<proteinExistence type="inferred from homology"/>
<dbReference type="Proteomes" id="UP000001868">
    <property type="component" value="Chromosome"/>
</dbReference>
<dbReference type="Pfam" id="PF21338">
    <property type="entry name" value="Top1B_N_bact"/>
    <property type="match status" value="1"/>
</dbReference>
<evidence type="ECO:0000259" key="8">
    <source>
        <dbReference type="Pfam" id="PF21338"/>
    </source>
</evidence>
<dbReference type="Gene3D" id="1.10.132.120">
    <property type="match status" value="1"/>
</dbReference>
<dbReference type="InterPro" id="IPR011010">
    <property type="entry name" value="DNA_brk_join_enz"/>
</dbReference>
<evidence type="ECO:0000256" key="3">
    <source>
        <dbReference type="ARBA" id="ARBA00012891"/>
    </source>
</evidence>
<evidence type="ECO:0000256" key="4">
    <source>
        <dbReference type="ARBA" id="ARBA00023029"/>
    </source>
</evidence>
<dbReference type="RefSeq" id="WP_012521694.1">
    <property type="nucleotide sequence ID" value="NC_011144.1"/>
</dbReference>
<sequence length="358" mass="39646">MPNDVAAAEHIEEAGLRYVSDGDPGIARKPARGHGFNYLAPNGEPVTDEKTLDRIRALAIPPAWTDVWICPRANGHIQAVGRDQKGRKQYRYHARWREVRDSHKYDRVLAFGRALPRLRRRVEEDLKRPGLPREKVLAAVIRVMETTLIRVGNEEYAKQNRSFGLTTLRDRHVKVGRAGAVFEFRGKSGKVHKTGLNDRRLARIVKACQDLPGQRLFQYVGDDGLQHAVESADVNAYLRDALGEDFSAKDFRTWAGTVMAARALMETPACASAAEAKRNVSTCVKAVAGVLGNTAAVARSAYIHPAVLEAYQDGALEVKASGSDERAFELAVLRFLEGVRDDDPQKKTAAAREMARKA</sequence>
<comment type="catalytic activity">
    <reaction evidence="1">
        <text>ATP-independent breakage of single-stranded DNA, followed by passage and rejoining.</text>
        <dbReference type="EC" id="5.6.2.1"/>
    </reaction>
</comment>
<dbReference type="GO" id="GO:0003677">
    <property type="term" value="F:DNA binding"/>
    <property type="evidence" value="ECO:0007669"/>
    <property type="project" value="UniProtKB-KW"/>
</dbReference>
<dbReference type="Gene3D" id="3.30.66.10">
    <property type="entry name" value="DNA topoisomerase I domain"/>
    <property type="match status" value="1"/>
</dbReference>
<evidence type="ECO:0000256" key="1">
    <source>
        <dbReference type="ARBA" id="ARBA00000213"/>
    </source>
</evidence>
<dbReference type="eggNOG" id="COG3569">
    <property type="taxonomic scope" value="Bacteria"/>
</dbReference>
<dbReference type="InterPro" id="IPR013500">
    <property type="entry name" value="TopoI_cat_euk"/>
</dbReference>
<dbReference type="SUPFAM" id="SSF55869">
    <property type="entry name" value="DNA topoisomerase I domain"/>
    <property type="match status" value="1"/>
</dbReference>
<feature type="domain" description="DNA topoisomerase IB N-terminal" evidence="8">
    <location>
        <begin position="35"/>
        <end position="83"/>
    </location>
</feature>
<dbReference type="PRINTS" id="PR00416">
    <property type="entry name" value="EUTPISMRASEI"/>
</dbReference>
<dbReference type="Pfam" id="PF01028">
    <property type="entry name" value="Topoisom_I"/>
    <property type="match status" value="1"/>
</dbReference>
<dbReference type="OrthoDB" id="9778962at2"/>
<evidence type="ECO:0000313" key="10">
    <source>
        <dbReference type="Proteomes" id="UP000001868"/>
    </source>
</evidence>
<evidence type="ECO:0000256" key="6">
    <source>
        <dbReference type="ARBA" id="ARBA00023235"/>
    </source>
</evidence>
<dbReference type="GO" id="GO:0006265">
    <property type="term" value="P:DNA topological change"/>
    <property type="evidence" value="ECO:0007669"/>
    <property type="project" value="InterPro"/>
</dbReference>
<reference evidence="9 10" key="1">
    <citation type="journal article" date="2008" name="BMC Genomics">
        <title>Complete genome of Phenylobacterium zucineum - a novel facultative intracellular bacterium isolated from human erythroleukemia cell line K562.</title>
        <authorList>
            <person name="Luo Y."/>
            <person name="Xu X."/>
            <person name="Ding Z."/>
            <person name="Liu Z."/>
            <person name="Zhang B."/>
            <person name="Yan Z."/>
            <person name="Sun J."/>
            <person name="Hu S."/>
            <person name="Hu X."/>
        </authorList>
    </citation>
    <scope>NUCLEOTIDE SEQUENCE [LARGE SCALE GENOMIC DNA]</scope>
    <source>
        <strain evidence="9 10">HLK1</strain>
    </source>
</reference>
<dbReference type="STRING" id="450851.PHZ_c1134"/>
<protein>
    <recommendedName>
        <fullName evidence="3">DNA topoisomerase</fullName>
        <ecNumber evidence="3">5.6.2.1</ecNumber>
    </recommendedName>
</protein>
<dbReference type="EMBL" id="CP000747">
    <property type="protein sequence ID" value="ACG77548.1"/>
    <property type="molecule type" value="Genomic_DNA"/>
</dbReference>
<evidence type="ECO:0000313" key="9">
    <source>
        <dbReference type="EMBL" id="ACG77548.1"/>
    </source>
</evidence>
<feature type="domain" description="DNA topoisomerase I catalytic core eukaryotic-type" evidence="7">
    <location>
        <begin position="95"/>
        <end position="320"/>
    </location>
</feature>
<dbReference type="PROSITE" id="PS52038">
    <property type="entry name" value="TOPO_IB_2"/>
    <property type="match status" value="1"/>
</dbReference>
<evidence type="ECO:0000256" key="5">
    <source>
        <dbReference type="ARBA" id="ARBA00023125"/>
    </source>
</evidence>
<keyword evidence="10" id="KW-1185">Reference proteome</keyword>
<gene>
    <name evidence="9" type="ordered locus">PHZ_c1134</name>
</gene>
<keyword evidence="6 9" id="KW-0413">Isomerase</keyword>
<comment type="similarity">
    <text evidence="2">Belongs to the type IB topoisomerase family.</text>
</comment>
<dbReference type="Gene3D" id="3.90.15.10">
    <property type="entry name" value="Topoisomerase I, Chain A, domain 3"/>
    <property type="match status" value="1"/>
</dbReference>
<dbReference type="HOGENOM" id="CLU_046978_1_1_5"/>